<protein>
    <submittedName>
        <fullName evidence="1">Uncharacterized protein</fullName>
    </submittedName>
</protein>
<keyword evidence="2" id="KW-1185">Reference proteome</keyword>
<evidence type="ECO:0000313" key="1">
    <source>
        <dbReference type="EnsemblPlants" id="AVESA.00010b.r2.1DG0130610.1.CDS.1"/>
    </source>
</evidence>
<dbReference type="Proteomes" id="UP001732700">
    <property type="component" value="Chromosome 1D"/>
</dbReference>
<evidence type="ECO:0000313" key="2">
    <source>
        <dbReference type="Proteomes" id="UP001732700"/>
    </source>
</evidence>
<reference evidence="1" key="2">
    <citation type="submission" date="2025-09" db="UniProtKB">
        <authorList>
            <consortium name="EnsemblPlants"/>
        </authorList>
    </citation>
    <scope>IDENTIFICATION</scope>
</reference>
<sequence length="136" mass="15158">MALRDQTGEVIFVACRKPAHCRDATEAELLAIEEGLKLALHWTTLPFTIETDCAEAIVLINESTPNTSVYAFRIDAIRALLKERGTSLVKISRNGNQVSHDLAKLSRVQDRTAVWLRNYPEEISVAINLDCNPIVV</sequence>
<accession>A0ACD5TUW4</accession>
<name>A0ACD5TUW4_AVESA</name>
<organism evidence="1 2">
    <name type="scientific">Avena sativa</name>
    <name type="common">Oat</name>
    <dbReference type="NCBI Taxonomy" id="4498"/>
    <lineage>
        <taxon>Eukaryota</taxon>
        <taxon>Viridiplantae</taxon>
        <taxon>Streptophyta</taxon>
        <taxon>Embryophyta</taxon>
        <taxon>Tracheophyta</taxon>
        <taxon>Spermatophyta</taxon>
        <taxon>Magnoliopsida</taxon>
        <taxon>Liliopsida</taxon>
        <taxon>Poales</taxon>
        <taxon>Poaceae</taxon>
        <taxon>BOP clade</taxon>
        <taxon>Pooideae</taxon>
        <taxon>Poodae</taxon>
        <taxon>Poeae</taxon>
        <taxon>Poeae Chloroplast Group 1 (Aveneae type)</taxon>
        <taxon>Aveninae</taxon>
        <taxon>Avena</taxon>
    </lineage>
</organism>
<reference evidence="1" key="1">
    <citation type="submission" date="2021-05" db="EMBL/GenBank/DDBJ databases">
        <authorList>
            <person name="Scholz U."/>
            <person name="Mascher M."/>
            <person name="Fiebig A."/>
        </authorList>
    </citation>
    <scope>NUCLEOTIDE SEQUENCE [LARGE SCALE GENOMIC DNA]</scope>
</reference>
<dbReference type="EnsemblPlants" id="AVESA.00010b.r2.1DG0130610.1">
    <property type="protein sequence ID" value="AVESA.00010b.r2.1DG0130610.1.CDS.1"/>
    <property type="gene ID" value="AVESA.00010b.r2.1DG0130610"/>
</dbReference>
<proteinExistence type="predicted"/>